<evidence type="ECO:0000313" key="3">
    <source>
        <dbReference type="EMBL" id="PIZ98654.1"/>
    </source>
</evidence>
<name>A0A2M7VDX3_9BACT</name>
<comment type="caution">
    <text evidence="3">The sequence shown here is derived from an EMBL/GenBank/DDBJ whole genome shotgun (WGS) entry which is preliminary data.</text>
</comment>
<reference evidence="4" key="1">
    <citation type="submission" date="2017-09" db="EMBL/GenBank/DDBJ databases">
        <title>Depth-based differentiation of microbial function through sediment-hosted aquifers and enrichment of novel symbionts in the deep terrestrial subsurface.</title>
        <authorList>
            <person name="Probst A.J."/>
            <person name="Ladd B."/>
            <person name="Jarett J.K."/>
            <person name="Geller-Mcgrath D.E."/>
            <person name="Sieber C.M.K."/>
            <person name="Emerson J.B."/>
            <person name="Anantharaman K."/>
            <person name="Thomas B.C."/>
            <person name="Malmstrom R."/>
            <person name="Stieglmeier M."/>
            <person name="Klingl A."/>
            <person name="Woyke T."/>
            <person name="Ryan C.M."/>
            <person name="Banfield J.F."/>
        </authorList>
    </citation>
    <scope>NUCLEOTIDE SEQUENCE [LARGE SCALE GENOMIC DNA]</scope>
</reference>
<keyword evidence="1" id="KW-0328">Glycosyltransferase</keyword>
<dbReference type="AlphaFoldDB" id="A0A2M7VDX3"/>
<dbReference type="NCBIfam" id="TIGR00696">
    <property type="entry name" value="wecG_tagA_cpsF"/>
    <property type="match status" value="1"/>
</dbReference>
<evidence type="ECO:0000256" key="1">
    <source>
        <dbReference type="ARBA" id="ARBA00022676"/>
    </source>
</evidence>
<dbReference type="PANTHER" id="PTHR34136:SF1">
    <property type="entry name" value="UDP-N-ACETYL-D-MANNOSAMINURONIC ACID TRANSFERASE"/>
    <property type="match status" value="1"/>
</dbReference>
<organism evidence="3 4">
    <name type="scientific">Candidatus Komeilibacteria bacterium CG_4_10_14_0_2_um_filter_37_10</name>
    <dbReference type="NCBI Taxonomy" id="1974470"/>
    <lineage>
        <taxon>Bacteria</taxon>
        <taxon>Candidatus Komeiliibacteriota</taxon>
    </lineage>
</organism>
<dbReference type="Proteomes" id="UP000230405">
    <property type="component" value="Unassembled WGS sequence"/>
</dbReference>
<sequence>MSIKILGVRIDDLKFNQLMNNFFELLVSTKQHQIATVNPEFLVTAWQDSIFKQILNNCTYNTADGTGVVLAARLKGAKICRITGIDLISYLIKDSRINNYRVYLLGAREGIAYEAKRKILAINSQANIVGCDHGFTNIEQMNILELNEIIGRINQLQPDLLLVGYNAPQAQKFIANYLDKLSSVKVAIGVGGSFDFLANPKLRAPYLIRFCGLEWFYRLVRQPRRYQRIYSALIKFSYLFIKYDYWAKN</sequence>
<evidence type="ECO:0000313" key="4">
    <source>
        <dbReference type="Proteomes" id="UP000230405"/>
    </source>
</evidence>
<dbReference type="EMBL" id="PFPO01000073">
    <property type="protein sequence ID" value="PIZ98654.1"/>
    <property type="molecule type" value="Genomic_DNA"/>
</dbReference>
<dbReference type="CDD" id="cd06533">
    <property type="entry name" value="Glyco_transf_WecG_TagA"/>
    <property type="match status" value="1"/>
</dbReference>
<keyword evidence="2 3" id="KW-0808">Transferase</keyword>
<dbReference type="InterPro" id="IPR004629">
    <property type="entry name" value="WecG_TagA_CpsF"/>
</dbReference>
<proteinExistence type="predicted"/>
<accession>A0A2M7VDX3</accession>
<protein>
    <submittedName>
        <fullName evidence="3">Glycosyltransferase</fullName>
    </submittedName>
</protein>
<evidence type="ECO:0000256" key="2">
    <source>
        <dbReference type="ARBA" id="ARBA00022679"/>
    </source>
</evidence>
<dbReference type="Pfam" id="PF03808">
    <property type="entry name" value="Glyco_tran_WecG"/>
    <property type="match status" value="1"/>
</dbReference>
<dbReference type="PANTHER" id="PTHR34136">
    <property type="match status" value="1"/>
</dbReference>
<dbReference type="GO" id="GO:0016758">
    <property type="term" value="F:hexosyltransferase activity"/>
    <property type="evidence" value="ECO:0007669"/>
    <property type="project" value="TreeGrafter"/>
</dbReference>
<gene>
    <name evidence="3" type="ORF">COX77_03955</name>
</gene>